<dbReference type="Pfam" id="PF01642">
    <property type="entry name" value="MM_CoA_mutase"/>
    <property type="match status" value="1"/>
</dbReference>
<dbReference type="OrthoDB" id="9762378at2"/>
<reference evidence="3 4" key="1">
    <citation type="submission" date="2019-02" db="EMBL/GenBank/DDBJ databases">
        <title>Deep-cultivation of Planctomycetes and their phenomic and genomic characterization uncovers novel biology.</title>
        <authorList>
            <person name="Wiegand S."/>
            <person name="Jogler M."/>
            <person name="Boedeker C."/>
            <person name="Pinto D."/>
            <person name="Vollmers J."/>
            <person name="Rivas-Marin E."/>
            <person name="Kohn T."/>
            <person name="Peeters S.H."/>
            <person name="Heuer A."/>
            <person name="Rast P."/>
            <person name="Oberbeckmann S."/>
            <person name="Bunk B."/>
            <person name="Jeske O."/>
            <person name="Meyerdierks A."/>
            <person name="Storesund J.E."/>
            <person name="Kallscheuer N."/>
            <person name="Luecker S."/>
            <person name="Lage O.M."/>
            <person name="Pohl T."/>
            <person name="Merkel B.J."/>
            <person name="Hornburger P."/>
            <person name="Mueller R.-W."/>
            <person name="Bruemmer F."/>
            <person name="Labrenz M."/>
            <person name="Spormann A.M."/>
            <person name="Op Den Camp H."/>
            <person name="Overmann J."/>
            <person name="Amann R."/>
            <person name="Jetten M.S.M."/>
            <person name="Mascher T."/>
            <person name="Medema M.H."/>
            <person name="Devos D.P."/>
            <person name="Kaster A.-K."/>
            <person name="Ovreas L."/>
            <person name="Rohde M."/>
            <person name="Galperin M.Y."/>
            <person name="Jogler C."/>
        </authorList>
    </citation>
    <scope>NUCLEOTIDE SEQUENCE [LARGE SCALE GENOMIC DNA]</scope>
    <source>
        <strain evidence="3 4">Pla123a</strain>
    </source>
</reference>
<dbReference type="InterPro" id="IPR006099">
    <property type="entry name" value="MeMalonylCoA_mutase_a/b_cat"/>
</dbReference>
<dbReference type="RefSeq" id="WP_146590938.1">
    <property type="nucleotide sequence ID" value="NZ_SJPO01000013.1"/>
</dbReference>
<dbReference type="Gene3D" id="3.20.20.240">
    <property type="entry name" value="Methylmalonyl-CoA mutase"/>
    <property type="match status" value="1"/>
</dbReference>
<dbReference type="InterPro" id="IPR016176">
    <property type="entry name" value="Cbl-dep_enz_cat"/>
</dbReference>
<feature type="domain" description="Methylmalonyl-CoA mutase alpha/beta chain catalytic" evidence="2">
    <location>
        <begin position="38"/>
        <end position="552"/>
    </location>
</feature>
<evidence type="ECO:0000313" key="4">
    <source>
        <dbReference type="Proteomes" id="UP000318478"/>
    </source>
</evidence>
<dbReference type="Proteomes" id="UP000318478">
    <property type="component" value="Unassembled WGS sequence"/>
</dbReference>
<dbReference type="NCBIfam" id="TIGR00641">
    <property type="entry name" value="acid_CoA_mut_N"/>
    <property type="match status" value="1"/>
</dbReference>
<name>A0A5C5XWS5_9BACT</name>
<sequence>MSNLTETESIASAKQRWQDGPVAKTIARFPEQREEFVTASGRPVERLYTPEDGVKDRYNERLGFPGMYPYTRGVQPTMYRGRFWTMRQYAGFATAEESNKRYRYLLDQGAKGLSVAFDLPTQIGYDSDDDMSLGEVGKVGVAIDSLADMEALFDGIPLDQVSTSMTINSTASILLAMYIAVAEKQGVTPDKLSGTIQNDILKEYIARGTYRFPPGPSLRLTSDIFAYCTENVPGWNTISISGYHIREAGSTAGEEIGFTLANAVCYIETAIKAGLKVDDFAPRLAFFFAAHSDLLEEVAKFRAARRLYARIMKERFGATNPKSQMLRFHTQTGGVTLTAQQPDNNVVRVAIQALAAVLGGAQSLHTNSKDEALALPTEESVTVALRTQQIIAHESGVTNTIDPLAGSFFLEKLTDDLEAEAEAIIAEIDRKGGMPTAIEQRYVQKRIEESAYKFGQSIDRGDRVIVGVNKFATDEQPKMDLFEVPEATTQRQVDRVRKVRDDRDEQRVTRALDAVGQAAQGDDNLMPPILEAVRAYATVGEVCRALSGVFGEYEESFQ</sequence>
<comment type="caution">
    <text evidence="3">The sequence shown here is derived from an EMBL/GenBank/DDBJ whole genome shotgun (WGS) entry which is preliminary data.</text>
</comment>
<organism evidence="3 4">
    <name type="scientific">Posidoniimonas polymericola</name>
    <dbReference type="NCBI Taxonomy" id="2528002"/>
    <lineage>
        <taxon>Bacteria</taxon>
        <taxon>Pseudomonadati</taxon>
        <taxon>Planctomycetota</taxon>
        <taxon>Planctomycetia</taxon>
        <taxon>Pirellulales</taxon>
        <taxon>Lacipirellulaceae</taxon>
        <taxon>Posidoniimonas</taxon>
    </lineage>
</organism>
<keyword evidence="1 3" id="KW-0413">Isomerase</keyword>
<protein>
    <submittedName>
        <fullName evidence="3">Methylmalonyl-CoA mutase</fullName>
        <ecNumber evidence="3">5.4.99.2</ecNumber>
    </submittedName>
</protein>
<dbReference type="EMBL" id="SJPO01000013">
    <property type="protein sequence ID" value="TWT66969.1"/>
    <property type="molecule type" value="Genomic_DNA"/>
</dbReference>
<dbReference type="PANTHER" id="PTHR48101:SF1">
    <property type="entry name" value="METHYLMALONYL-COA MUTASE, LARGE SUBUNIT"/>
    <property type="match status" value="1"/>
</dbReference>
<dbReference type="EC" id="5.4.99.2" evidence="3"/>
<keyword evidence="4" id="KW-1185">Reference proteome</keyword>
<dbReference type="GO" id="GO:0004494">
    <property type="term" value="F:methylmalonyl-CoA mutase activity"/>
    <property type="evidence" value="ECO:0007669"/>
    <property type="project" value="UniProtKB-EC"/>
</dbReference>
<evidence type="ECO:0000259" key="2">
    <source>
        <dbReference type="Pfam" id="PF01642"/>
    </source>
</evidence>
<dbReference type="PANTHER" id="PTHR48101">
    <property type="entry name" value="METHYLMALONYL-COA MUTASE, MITOCHONDRIAL-RELATED"/>
    <property type="match status" value="1"/>
</dbReference>
<gene>
    <name evidence="3" type="primary">scpA_2</name>
    <name evidence="3" type="ORF">Pla123a_43980</name>
</gene>
<dbReference type="AlphaFoldDB" id="A0A5C5XWS5"/>
<dbReference type="InterPro" id="IPR006098">
    <property type="entry name" value="MMCoA_mutase_a_cat"/>
</dbReference>
<evidence type="ECO:0000256" key="1">
    <source>
        <dbReference type="ARBA" id="ARBA00023235"/>
    </source>
</evidence>
<dbReference type="CDD" id="cd03680">
    <property type="entry name" value="MM_CoA_mutase_ICM_like"/>
    <property type="match status" value="1"/>
</dbReference>
<proteinExistence type="predicted"/>
<accession>A0A5C5XWS5</accession>
<dbReference type="SUPFAM" id="SSF51703">
    <property type="entry name" value="Cobalamin (vitamin B12)-dependent enzymes"/>
    <property type="match status" value="1"/>
</dbReference>
<dbReference type="GO" id="GO:0031419">
    <property type="term" value="F:cobalamin binding"/>
    <property type="evidence" value="ECO:0007669"/>
    <property type="project" value="InterPro"/>
</dbReference>
<evidence type="ECO:0000313" key="3">
    <source>
        <dbReference type="EMBL" id="TWT66969.1"/>
    </source>
</evidence>